<feature type="chain" id="PRO_5018048048" evidence="1">
    <location>
        <begin position="18"/>
        <end position="337"/>
    </location>
</feature>
<name>A0A3M9MYS9_9BACT</name>
<protein>
    <submittedName>
        <fullName evidence="2">Uncharacterized protein</fullName>
    </submittedName>
</protein>
<comment type="caution">
    <text evidence="2">The sequence shown here is derived from an EMBL/GenBank/DDBJ whole genome shotgun (WGS) entry which is preliminary data.</text>
</comment>
<reference evidence="2 3" key="1">
    <citation type="submission" date="2018-11" db="EMBL/GenBank/DDBJ databases">
        <title>Rufibacter latericius sp. nov., isolated from water in Baiyang Lake.</title>
        <authorList>
            <person name="Yang Y."/>
        </authorList>
    </citation>
    <scope>NUCLEOTIDE SEQUENCE [LARGE SCALE GENOMIC DNA]</scope>
    <source>
        <strain evidence="2 3">MCC P1</strain>
    </source>
</reference>
<proteinExistence type="predicted"/>
<keyword evidence="3" id="KW-1185">Reference proteome</keyword>
<dbReference type="PROSITE" id="PS51257">
    <property type="entry name" value="PROKAR_LIPOPROTEIN"/>
    <property type="match status" value="1"/>
</dbReference>
<accession>A0A3M9MYS9</accession>
<dbReference type="InterPro" id="IPR053851">
    <property type="entry name" value="DUF6929"/>
</dbReference>
<feature type="signal peptide" evidence="1">
    <location>
        <begin position="1"/>
        <end position="17"/>
    </location>
</feature>
<dbReference type="AlphaFoldDB" id="A0A3M9MYS9"/>
<keyword evidence="1" id="KW-0732">Signal</keyword>
<evidence type="ECO:0000256" key="1">
    <source>
        <dbReference type="SAM" id="SignalP"/>
    </source>
</evidence>
<dbReference type="EMBL" id="RJJE01000009">
    <property type="protein sequence ID" value="RNI29918.1"/>
    <property type="molecule type" value="Genomic_DNA"/>
</dbReference>
<evidence type="ECO:0000313" key="3">
    <source>
        <dbReference type="Proteomes" id="UP000271010"/>
    </source>
</evidence>
<gene>
    <name evidence="2" type="ORF">EFA69_10330</name>
</gene>
<sequence length="337" mass="36327">MKVLVRFFCSCTLVSMAYFSTGCQSGTETAKEQPAAVVTKKMVLEGVPSASGIERVGDFYYVIGDDSPYLFRLNAAFEVVQKVALLDTGKVQNGRIPKPVKPDLEAITMVTLSGQPYLLVTGSGSTPARNTAYLLAVTRDGVGQPQAIPLQGLYDQLRQNKAITGQASLNIEGLSADEEYLYLLQRFSPGGHNVLITYTLSELTPFLLKHEPAPKPSAVQAWALPQLANIQTGFSGLAPALGGRMLFTASAEETPNAVLDGEVYGSMIGWLKTHPDPSPQALKPEVVVPIKEQDGSAYKGKIESVCIMEEDRHELQAVAVADNDDGSSELITLTFTW</sequence>
<evidence type="ECO:0000313" key="2">
    <source>
        <dbReference type="EMBL" id="RNI29918.1"/>
    </source>
</evidence>
<dbReference type="Proteomes" id="UP000271010">
    <property type="component" value="Unassembled WGS sequence"/>
</dbReference>
<organism evidence="2 3">
    <name type="scientific">Rufibacter immobilis</name>
    <dbReference type="NCBI Taxonomy" id="1348778"/>
    <lineage>
        <taxon>Bacteria</taxon>
        <taxon>Pseudomonadati</taxon>
        <taxon>Bacteroidota</taxon>
        <taxon>Cytophagia</taxon>
        <taxon>Cytophagales</taxon>
        <taxon>Hymenobacteraceae</taxon>
        <taxon>Rufibacter</taxon>
    </lineage>
</organism>
<dbReference type="Pfam" id="PF22000">
    <property type="entry name" value="DUF6929"/>
    <property type="match status" value="1"/>
</dbReference>